<dbReference type="PROSITE" id="PS51462">
    <property type="entry name" value="NUDIX"/>
    <property type="match status" value="1"/>
</dbReference>
<organism evidence="6 7">
    <name type="scientific">Streptomyces atratus</name>
    <dbReference type="NCBI Taxonomy" id="1893"/>
    <lineage>
        <taxon>Bacteria</taxon>
        <taxon>Bacillati</taxon>
        <taxon>Actinomycetota</taxon>
        <taxon>Actinomycetes</taxon>
        <taxon>Kitasatosporales</taxon>
        <taxon>Streptomycetaceae</taxon>
        <taxon>Streptomyces</taxon>
    </lineage>
</organism>
<dbReference type="PANTHER" id="PTHR43046">
    <property type="entry name" value="GDP-MANNOSE MANNOSYL HYDROLASE"/>
    <property type="match status" value="1"/>
</dbReference>
<evidence type="ECO:0000313" key="6">
    <source>
        <dbReference type="EMBL" id="SFY40689.1"/>
    </source>
</evidence>
<dbReference type="PRINTS" id="PR00502">
    <property type="entry name" value="NUDIXFAMILY"/>
</dbReference>
<dbReference type="Pfam" id="PF00293">
    <property type="entry name" value="NUDIX"/>
    <property type="match status" value="1"/>
</dbReference>
<evidence type="ECO:0000313" key="7">
    <source>
        <dbReference type="Proteomes" id="UP000181909"/>
    </source>
</evidence>
<dbReference type="GO" id="GO:0016787">
    <property type="term" value="F:hydrolase activity"/>
    <property type="evidence" value="ECO:0007669"/>
    <property type="project" value="UniProtKB-KW"/>
</dbReference>
<dbReference type="InterPro" id="IPR020084">
    <property type="entry name" value="NUDIX_hydrolase_CS"/>
</dbReference>
<dbReference type="SUPFAM" id="SSF55811">
    <property type="entry name" value="Nudix"/>
    <property type="match status" value="1"/>
</dbReference>
<name>A0A1K2EYQ0_STRAR</name>
<protein>
    <submittedName>
        <fullName evidence="6">NUDIX domain-containing protein</fullName>
    </submittedName>
</protein>
<evidence type="ECO:0000256" key="4">
    <source>
        <dbReference type="RuleBase" id="RU003476"/>
    </source>
</evidence>
<dbReference type="Proteomes" id="UP000181909">
    <property type="component" value="Unassembled WGS sequence"/>
</dbReference>
<dbReference type="OrthoDB" id="9804442at2"/>
<dbReference type="InterPro" id="IPR020476">
    <property type="entry name" value="Nudix_hydrolase"/>
</dbReference>
<dbReference type="InterPro" id="IPR015797">
    <property type="entry name" value="NUDIX_hydrolase-like_dom_sf"/>
</dbReference>
<evidence type="ECO:0000256" key="1">
    <source>
        <dbReference type="ARBA" id="ARBA00001946"/>
    </source>
</evidence>
<dbReference type="CDD" id="cd02883">
    <property type="entry name" value="NUDIX_Hydrolase"/>
    <property type="match status" value="1"/>
</dbReference>
<feature type="domain" description="Nudix hydrolase" evidence="5">
    <location>
        <begin position="6"/>
        <end position="142"/>
    </location>
</feature>
<evidence type="ECO:0000259" key="5">
    <source>
        <dbReference type="PROSITE" id="PS51462"/>
    </source>
</evidence>
<proteinExistence type="inferred from homology"/>
<gene>
    <name evidence="6" type="ORF">SAMN02787144_102590</name>
</gene>
<comment type="similarity">
    <text evidence="2 4">Belongs to the Nudix hydrolase family.</text>
</comment>
<evidence type="ECO:0000256" key="3">
    <source>
        <dbReference type="ARBA" id="ARBA00022801"/>
    </source>
</evidence>
<dbReference type="PANTHER" id="PTHR43046:SF14">
    <property type="entry name" value="MUTT_NUDIX FAMILY PROTEIN"/>
    <property type="match status" value="1"/>
</dbReference>
<dbReference type="InterPro" id="IPR000086">
    <property type="entry name" value="NUDIX_hydrolase_dom"/>
</dbReference>
<dbReference type="PROSITE" id="PS00893">
    <property type="entry name" value="NUDIX_BOX"/>
    <property type="match status" value="1"/>
</dbReference>
<dbReference type="STRING" id="1893.SAMN02787144_102590"/>
<dbReference type="Gene3D" id="3.90.79.10">
    <property type="entry name" value="Nucleoside Triphosphate Pyrophosphohydrolase"/>
    <property type="match status" value="1"/>
</dbReference>
<keyword evidence="3 4" id="KW-0378">Hydrolase</keyword>
<dbReference type="AlphaFoldDB" id="A0A1K2EYQ0"/>
<sequence>MGSDVRSRISAYAIAVVEHQLLLTRLSDSSPVFMPGLWHLPGGGIDPGEQPRQTLARELYEETGLELLEARLVDARSYSAHRLGVNWHLVGLFYLVDLKPGPLAVTKSDDSTSAVSWMPLPGPEESLLSPAAIDGLAMIGAQ</sequence>
<reference evidence="6 7" key="1">
    <citation type="submission" date="2016-11" db="EMBL/GenBank/DDBJ databases">
        <authorList>
            <person name="Jaros S."/>
            <person name="Januszkiewicz K."/>
            <person name="Wedrychowicz H."/>
        </authorList>
    </citation>
    <scope>NUCLEOTIDE SEQUENCE [LARGE SCALE GENOMIC DNA]</scope>
    <source>
        <strain evidence="6 7">OK807</strain>
    </source>
</reference>
<evidence type="ECO:0000256" key="2">
    <source>
        <dbReference type="ARBA" id="ARBA00005582"/>
    </source>
</evidence>
<dbReference type="EMBL" id="FPJO01000025">
    <property type="protein sequence ID" value="SFY40689.1"/>
    <property type="molecule type" value="Genomic_DNA"/>
</dbReference>
<accession>A0A1K2EYQ0</accession>
<comment type="cofactor">
    <cofactor evidence="1">
        <name>Mg(2+)</name>
        <dbReference type="ChEBI" id="CHEBI:18420"/>
    </cofactor>
</comment>